<dbReference type="Proteomes" id="UP000226106">
    <property type="component" value="Unassembled WGS sequence"/>
</dbReference>
<proteinExistence type="predicted"/>
<protein>
    <submittedName>
        <fullName evidence="1">Uncharacterized protein</fullName>
    </submittedName>
</protein>
<dbReference type="EMBL" id="NVCO01000007">
    <property type="protein sequence ID" value="PFT50890.1"/>
    <property type="molecule type" value="Genomic_DNA"/>
</dbReference>
<accession>A0A9X7FY07</accession>
<dbReference type="RefSeq" id="WP_098640168.1">
    <property type="nucleotide sequence ID" value="NZ_NVCO01000007.1"/>
</dbReference>
<evidence type="ECO:0000313" key="2">
    <source>
        <dbReference type="Proteomes" id="UP000226106"/>
    </source>
</evidence>
<dbReference type="AlphaFoldDB" id="A0A9X7FY07"/>
<reference evidence="1 2" key="1">
    <citation type="submission" date="2017-09" db="EMBL/GenBank/DDBJ databases">
        <title>Large-scale bioinformatics analysis of Bacillus genomes uncovers conserved roles of natural products in bacterial physiology.</title>
        <authorList>
            <consortium name="Agbiome Team Llc"/>
            <person name="Bleich R.M."/>
            <person name="Grubbs K.J."/>
            <person name="Santa Maria K.C."/>
            <person name="Allen S.E."/>
            <person name="Farag S."/>
            <person name="Shank E.A."/>
            <person name="Bowers A."/>
        </authorList>
    </citation>
    <scope>NUCLEOTIDE SEQUENCE [LARGE SCALE GENOMIC DNA]</scope>
    <source>
        <strain evidence="1 2">AFS065400</strain>
    </source>
</reference>
<comment type="caution">
    <text evidence="1">The sequence shown here is derived from an EMBL/GenBank/DDBJ whole genome shotgun (WGS) entry which is preliminary data.</text>
</comment>
<name>A0A9X7FY07_BACTU</name>
<organism evidence="1 2">
    <name type="scientific">Bacillus thuringiensis</name>
    <dbReference type="NCBI Taxonomy" id="1428"/>
    <lineage>
        <taxon>Bacteria</taxon>
        <taxon>Bacillati</taxon>
        <taxon>Bacillota</taxon>
        <taxon>Bacilli</taxon>
        <taxon>Bacillales</taxon>
        <taxon>Bacillaceae</taxon>
        <taxon>Bacillus</taxon>
        <taxon>Bacillus cereus group</taxon>
    </lineage>
</organism>
<gene>
    <name evidence="1" type="ORF">COK72_02455</name>
</gene>
<evidence type="ECO:0000313" key="1">
    <source>
        <dbReference type="EMBL" id="PFT50890.1"/>
    </source>
</evidence>
<sequence length="100" mass="11184">MLGIMEKPKEQAYKGIAVKRSTALPLTFGQLVDKIKVGEVAHATFNGDEDEWFVTLTENDSLRYCDKDGGRVGILVSVTYSVLKADYEIIKSKKEVEQND</sequence>